<evidence type="ECO:0000313" key="4">
    <source>
        <dbReference type="Proteomes" id="UP000294933"/>
    </source>
</evidence>
<dbReference type="Proteomes" id="UP000294933">
    <property type="component" value="Unassembled WGS sequence"/>
</dbReference>
<feature type="compositionally biased region" description="Polar residues" evidence="1">
    <location>
        <begin position="1068"/>
        <end position="1077"/>
    </location>
</feature>
<accession>A0A4Y7PL98</accession>
<feature type="region of interest" description="Disordered" evidence="1">
    <location>
        <begin position="1184"/>
        <end position="1206"/>
    </location>
</feature>
<feature type="compositionally biased region" description="Low complexity" evidence="1">
    <location>
        <begin position="1240"/>
        <end position="1249"/>
    </location>
</feature>
<feature type="compositionally biased region" description="Polar residues" evidence="1">
    <location>
        <begin position="995"/>
        <end position="1004"/>
    </location>
</feature>
<protein>
    <recommendedName>
        <fullName evidence="2">Telomere-associated protein Rif1 N-terminal domain-containing protein</fullName>
    </recommendedName>
</protein>
<feature type="compositionally biased region" description="Polar residues" evidence="1">
    <location>
        <begin position="958"/>
        <end position="978"/>
    </location>
</feature>
<gene>
    <name evidence="3" type="ORF">BD410DRAFT_832181</name>
</gene>
<sequence length="1354" mass="149120">MTSELDCETFLSGPLSTLVASLEPVRGHDISLLDISEAYATLSSRLRYKSKLMTAGTRYAALSCIQASMGLIVKALRRDIGCALLTPGQDSKKMALLDQNFRARMTTDEMKIANDHTSVAHGALAFLSDIFKMSAVQSIFSNEDLVILLREVLRIALSPSIPTPNSKKTRILALWILHTQNLPSSVISKARDSFSLALRHAVTGDESGKGKNCPRYYALKVIEEQLKHNQEIFLDKFANLTPYTLPLLVSSNSDVRMQTTLTLGRIALALLSTPTRIDLHVSVSSHVAQYIDSFRRTKSNAESPLVQALKLCLEHKAPTHIAETSAWAISTLSAITILLGPHIFRRPKALKLVVNSLAAVNGHKNTLESRAVPALWKCLAWTYSQLALWPTEGDDAEDQQDFAERCFSLVKQELSGDVGTAMICTILHPTSPHDKEDKVSKALIVLKDMAKSKRQYGAVSSILHRLLSGVGEPRPSREGKAVNIVPSELLNGTMLCSVGDDFRKIVENLEHVPAEHIRILDDAECIGGWDTLLGIWEDCAKAYLNVDAGIRPATLFDSWQAFLLLQAQVSKGGGHLTISPAGMTRITSVMTSFLSHPQTPSMKSRADALMFVRKLWSVLCNVFAPACISDFAKAILNVALTYPCDFTEEATKSAWSGLCADIISVGVPQVLQVVSQTAHECQEIELKRQLWAIAVNHCLSVASGDSDQKSLEFALLLPFGHWVFNSKELPLWEALFRAAMDSSKRSMADRNSIWTAVMSKIIDRSTEKSSVAPQIVSILLTYCKIDGNDREEDGIISLLTLVRDILLHQYPPNNHNLDPCLKLMDVLQALVSRCPGNIVFISKILEKGLDRWIEDKIDVIPDDIYNSKVVSLYCTILQELGKSSPTTITIRDLADFLTSPFSRERIPPPALGPVAFQTFWNSVQSSLNFTTLDCPQRIKTCVRALVDSFGGEIPQWMESESQTGSTHSKSVQSLTSRIPDSPQFRRKSPGKLSGSPHNPNSAMSSPVKKETSSSDQRKPRTTTEPMHSSPQPGISTPPSVARSFSESSSVNKSSNMVPFMRMRDHETSNASSPGKSGSDQRRKFPSPQSPPFPRLPHRSYSLEGEGDDPHGWRPLKRRKLNFGRREEGLNDYVVDNNSDNDDQKPVLATSSAPEGRELRRKKAIFDGVVVPTWKELRLRDIGDQPASVRHGESHAPGGVDAPTSDDYGSWEIGLSSQDAEAIRFELSNDGSESADITHVSESSRGSSPSVDGIEIIENPITHPSVDDLRNAPQRLQSAPVRASTSAVRPNDALRRSRTVSSTHLAVEQLHTVVQSDVLNMETQDLAEAATMINEIAGVLNRQMTRKLGKRSRKE</sequence>
<evidence type="ECO:0000256" key="1">
    <source>
        <dbReference type="SAM" id="MobiDB-lite"/>
    </source>
</evidence>
<dbReference type="InterPro" id="IPR022031">
    <property type="entry name" value="Rif1_N"/>
</dbReference>
<keyword evidence="4" id="KW-1185">Reference proteome</keyword>
<name>A0A4Y7PL98_9AGAM</name>
<feature type="compositionally biased region" description="Polar residues" evidence="1">
    <location>
        <begin position="1022"/>
        <end position="1038"/>
    </location>
</feature>
<reference evidence="3 4" key="1">
    <citation type="submission" date="2018-06" db="EMBL/GenBank/DDBJ databases">
        <title>A transcriptomic atlas of mushroom development highlights an independent origin of complex multicellularity.</title>
        <authorList>
            <consortium name="DOE Joint Genome Institute"/>
            <person name="Krizsan K."/>
            <person name="Almasi E."/>
            <person name="Merenyi Z."/>
            <person name="Sahu N."/>
            <person name="Viragh M."/>
            <person name="Koszo T."/>
            <person name="Mondo S."/>
            <person name="Kiss B."/>
            <person name="Balint B."/>
            <person name="Kues U."/>
            <person name="Barry K."/>
            <person name="Hegedus J.C."/>
            <person name="Henrissat B."/>
            <person name="Johnson J."/>
            <person name="Lipzen A."/>
            <person name="Ohm R."/>
            <person name="Nagy I."/>
            <person name="Pangilinan J."/>
            <person name="Yan J."/>
            <person name="Xiong Y."/>
            <person name="Grigoriev I.V."/>
            <person name="Hibbett D.S."/>
            <person name="Nagy L.G."/>
        </authorList>
    </citation>
    <scope>NUCLEOTIDE SEQUENCE [LARGE SCALE GENOMIC DNA]</scope>
    <source>
        <strain evidence="3 4">SZMC22713</strain>
    </source>
</reference>
<feature type="compositionally biased region" description="Low complexity" evidence="1">
    <location>
        <begin position="1039"/>
        <end position="1054"/>
    </location>
</feature>
<feature type="region of interest" description="Disordered" evidence="1">
    <location>
        <begin position="957"/>
        <end position="1115"/>
    </location>
</feature>
<evidence type="ECO:0000313" key="3">
    <source>
        <dbReference type="EMBL" id="TDL16234.1"/>
    </source>
</evidence>
<organism evidence="3 4">
    <name type="scientific">Rickenella mellea</name>
    <dbReference type="NCBI Taxonomy" id="50990"/>
    <lineage>
        <taxon>Eukaryota</taxon>
        <taxon>Fungi</taxon>
        <taxon>Dikarya</taxon>
        <taxon>Basidiomycota</taxon>
        <taxon>Agaricomycotina</taxon>
        <taxon>Agaricomycetes</taxon>
        <taxon>Hymenochaetales</taxon>
        <taxon>Rickenellaceae</taxon>
        <taxon>Rickenella</taxon>
    </lineage>
</organism>
<feature type="region of interest" description="Disordered" evidence="1">
    <location>
        <begin position="1229"/>
        <end position="1251"/>
    </location>
</feature>
<dbReference type="OrthoDB" id="3259617at2759"/>
<dbReference type="EMBL" id="ML170248">
    <property type="protein sequence ID" value="TDL16234.1"/>
    <property type="molecule type" value="Genomic_DNA"/>
</dbReference>
<feature type="compositionally biased region" description="Basic and acidic residues" evidence="1">
    <location>
        <begin position="1007"/>
        <end position="1018"/>
    </location>
</feature>
<dbReference type="Pfam" id="PF12231">
    <property type="entry name" value="Rif1_N"/>
    <property type="match status" value="1"/>
</dbReference>
<dbReference type="InterPro" id="IPR016024">
    <property type="entry name" value="ARM-type_fold"/>
</dbReference>
<proteinExistence type="predicted"/>
<dbReference type="SUPFAM" id="SSF48371">
    <property type="entry name" value="ARM repeat"/>
    <property type="match status" value="1"/>
</dbReference>
<dbReference type="VEuPathDB" id="FungiDB:BD410DRAFT_832181"/>
<feature type="domain" description="Telomere-associated protein Rif1 N-terminal" evidence="2">
    <location>
        <begin position="91"/>
        <end position="269"/>
    </location>
</feature>
<feature type="region of interest" description="Disordered" evidence="1">
    <location>
        <begin position="1131"/>
        <end position="1154"/>
    </location>
</feature>
<evidence type="ECO:0000259" key="2">
    <source>
        <dbReference type="Pfam" id="PF12231"/>
    </source>
</evidence>